<evidence type="ECO:0000256" key="3">
    <source>
        <dbReference type="SAM" id="MobiDB-lite"/>
    </source>
</evidence>
<dbReference type="InterPro" id="IPR029000">
    <property type="entry name" value="Cyclophilin-like_dom_sf"/>
</dbReference>
<feature type="compositionally biased region" description="Acidic residues" evidence="3">
    <location>
        <begin position="283"/>
        <end position="297"/>
    </location>
</feature>
<dbReference type="SUPFAM" id="SSF50891">
    <property type="entry name" value="Cyclophilin-like"/>
    <property type="match status" value="1"/>
</dbReference>
<organism evidence="5">
    <name type="scientific">Oryza punctata</name>
    <name type="common">Red rice</name>
    <dbReference type="NCBI Taxonomy" id="4537"/>
    <lineage>
        <taxon>Eukaryota</taxon>
        <taxon>Viridiplantae</taxon>
        <taxon>Streptophyta</taxon>
        <taxon>Embryophyta</taxon>
        <taxon>Tracheophyta</taxon>
        <taxon>Spermatophyta</taxon>
        <taxon>Magnoliopsida</taxon>
        <taxon>Liliopsida</taxon>
        <taxon>Poales</taxon>
        <taxon>Poaceae</taxon>
        <taxon>BOP clade</taxon>
        <taxon>Oryzoideae</taxon>
        <taxon>Oryzeae</taxon>
        <taxon>Oryzinae</taxon>
        <taxon>Oryza</taxon>
    </lineage>
</organism>
<protein>
    <recommendedName>
        <fullName evidence="4">PPIase cyclophilin-type domain-containing protein</fullName>
    </recommendedName>
</protein>
<feature type="compositionally biased region" description="Acidic residues" evidence="3">
    <location>
        <begin position="342"/>
        <end position="351"/>
    </location>
</feature>
<feature type="domain" description="PPIase cyclophilin-type" evidence="4">
    <location>
        <begin position="18"/>
        <end position="167"/>
    </location>
</feature>
<evidence type="ECO:0000313" key="5">
    <source>
        <dbReference type="EnsemblPlants" id="OPUNC01G20850.1"/>
    </source>
</evidence>
<keyword evidence="6" id="KW-1185">Reference proteome</keyword>
<feature type="compositionally biased region" description="Basic and acidic residues" evidence="3">
    <location>
        <begin position="311"/>
        <end position="341"/>
    </location>
</feature>
<dbReference type="STRING" id="4537.A0A0E0JKG0"/>
<dbReference type="InterPro" id="IPR002130">
    <property type="entry name" value="Cyclophilin-type_PPIase_dom"/>
</dbReference>
<dbReference type="GO" id="GO:0006457">
    <property type="term" value="P:protein folding"/>
    <property type="evidence" value="ECO:0007669"/>
    <property type="project" value="InterPro"/>
</dbReference>
<dbReference type="HOGENOM" id="CLU_299848_0_0_1"/>
<comment type="subcellular location">
    <subcellularLocation>
        <location evidence="1">Nucleus</location>
    </subcellularLocation>
</comment>
<dbReference type="Gramene" id="OPUNC01G20850.1">
    <property type="protein sequence ID" value="OPUNC01G20850.1"/>
    <property type="gene ID" value="OPUNC01G20850"/>
</dbReference>
<dbReference type="eggNOG" id="KOG0885">
    <property type="taxonomic scope" value="Eukaryota"/>
</dbReference>
<feature type="region of interest" description="Disordered" evidence="3">
    <location>
        <begin position="236"/>
        <end position="464"/>
    </location>
</feature>
<evidence type="ECO:0000313" key="6">
    <source>
        <dbReference type="Proteomes" id="UP000026962"/>
    </source>
</evidence>
<keyword evidence="2" id="KW-0539">Nucleus</keyword>
<dbReference type="AlphaFoldDB" id="A0A0E0JKG0"/>
<name>A0A0E0JKG0_ORYPU</name>
<dbReference type="PANTHER" id="PTHR33377:SF94">
    <property type="entry name" value="OS01G0582300 PROTEIN"/>
    <property type="match status" value="1"/>
</dbReference>
<dbReference type="FunFam" id="2.40.100.10:FF:000007">
    <property type="entry name" value="Peptidyl-prolyl cis-trans isomerase CWC27 homolog"/>
    <property type="match status" value="1"/>
</dbReference>
<dbReference type="SUPFAM" id="SSF52540">
    <property type="entry name" value="P-loop containing nucleoside triphosphate hydrolases"/>
    <property type="match status" value="1"/>
</dbReference>
<dbReference type="PROSITE" id="PS50072">
    <property type="entry name" value="CSA_PPIASE_2"/>
    <property type="match status" value="1"/>
</dbReference>
<dbReference type="GO" id="GO:0003755">
    <property type="term" value="F:peptidyl-prolyl cis-trans isomerase activity"/>
    <property type="evidence" value="ECO:0007669"/>
    <property type="project" value="InterPro"/>
</dbReference>
<dbReference type="InterPro" id="IPR020892">
    <property type="entry name" value="Cyclophilin-type_PPIase_CS"/>
</dbReference>
<dbReference type="Gene3D" id="2.40.100.10">
    <property type="entry name" value="Cyclophilin-like"/>
    <property type="match status" value="1"/>
</dbReference>
<dbReference type="PROSITE" id="PS00170">
    <property type="entry name" value="CSA_PPIASE_1"/>
    <property type="match status" value="1"/>
</dbReference>
<feature type="compositionally biased region" description="Basic and acidic residues" evidence="3">
    <location>
        <begin position="269"/>
        <end position="282"/>
    </location>
</feature>
<dbReference type="PANTHER" id="PTHR33377">
    <property type="entry name" value="OS10G0134700 PROTEIN-RELATED"/>
    <property type="match status" value="1"/>
</dbReference>
<dbReference type="Gene3D" id="3.40.50.300">
    <property type="entry name" value="P-loop containing nucleotide triphosphate hydrolases"/>
    <property type="match status" value="1"/>
</dbReference>
<evidence type="ECO:0000256" key="2">
    <source>
        <dbReference type="ARBA" id="ARBA00023242"/>
    </source>
</evidence>
<feature type="compositionally biased region" description="Basic and acidic residues" evidence="3">
    <location>
        <begin position="236"/>
        <end position="261"/>
    </location>
</feature>
<feature type="compositionally biased region" description="Basic and acidic residues" evidence="3">
    <location>
        <begin position="455"/>
        <end position="464"/>
    </location>
</feature>
<dbReference type="CDD" id="cd01925">
    <property type="entry name" value="cyclophilin_CeCYP16-like"/>
    <property type="match status" value="1"/>
</dbReference>
<dbReference type="EnsemblPlants" id="OPUNC01G20850.1">
    <property type="protein sequence ID" value="OPUNC01G20850.1"/>
    <property type="gene ID" value="OPUNC01G20850"/>
</dbReference>
<dbReference type="PRINTS" id="PR00153">
    <property type="entry name" value="CSAPPISMRASE"/>
</dbReference>
<reference evidence="5" key="1">
    <citation type="submission" date="2015-04" db="UniProtKB">
        <authorList>
            <consortium name="EnsemblPlants"/>
        </authorList>
    </citation>
    <scope>IDENTIFICATION</scope>
</reference>
<feature type="compositionally biased region" description="Basic residues" evidence="3">
    <location>
        <begin position="356"/>
        <end position="367"/>
    </location>
</feature>
<dbReference type="InterPro" id="IPR027417">
    <property type="entry name" value="P-loop_NTPase"/>
</dbReference>
<evidence type="ECO:0000256" key="1">
    <source>
        <dbReference type="ARBA" id="ARBA00004123"/>
    </source>
</evidence>
<dbReference type="Proteomes" id="UP000026962">
    <property type="component" value="Chromosome 1"/>
</dbReference>
<sequence length="1000" mass="114077">MSSVYVLEPPTKGKVVVQTTAGPLDIELWPKEAPKAVRNFVQLCLEGYYDGTLFHRVIKSFLVQGGDPTGSGTGGESIYGAPFADEFHTRLRFNHRGLVACANAGTPHSNGSQFFISLDRCDWLDKKNTIFGKVTGDSIFNLLALADIETDKDDRPVYPQKILSVEVVLWNPFDDIVPRQLKKTDPTAKADAEGKPKKKAVKQLNVLSFGDEVEEEENEAASAVKDKIKSIHDVLDDPRFLKGEPHDEQLTKEQEDKKKESVLSVREALVSKKSDFRELEHDSETDDYPDDENEEDFDNRMRSQILRKRRELGDIRSSETSKKADKAHHKDKELPAHRSDDDNNDDDDDDEDHRSTKSRKLSMKKKGIGSEASSERMSKGDANLQLLNPAEQERHLQKQKRRRVQGREDETLAKLQKFKASFLGKNPATGSTEKKGDEEEDYTGWHSNRLTFKPDSSKDGMTRKDDPDDYVVVDPLLEKGKQKFNKMQAKLKRRELVTIAGPAATDPPVAVLQSLLPPPTRGHQTGHHLHIPLEPAAAVGHLRSLSRPPPAAVPLGWRMAMDILLSALVSDIASRIISFVVARYWKQTTMDRMIRLHRLLLRACTIIEEADGRYIANQGMLLQLRQLRIVMYEGHYVLDTFKVRQSFDLNKIKVAIDCLESTIGDMKEFIVFLMDCPRLLRQPNNTYLFMERSMFGRHMEKDHIIDFLMRPSSLSLEVLPIIGTRQIGKKTLVEHVLNEEIVQKHFPCVIRLNGDGLNDSTIKQHNLISFREKCLIVVEIEHDADLVAWRRFHTSLLKINIISKKVSTLGTTRALKVNQMRSEEFWNFFRTLSFGSENPYDHQLLLPIAMKMATLAKGDFVTANILSRVLRANFSVQFWSYVLDLLIKAERLHLYLFGEHAYDRVRKKRPHIVFDIADDTHILCKSTYISTMGFVNKGVPKITVEDMLNKTTVVPSEGNFEVLRWQSPIAPYYSYMGSCVIKKTSQVESTERRLKRKRNV</sequence>
<dbReference type="Pfam" id="PF00160">
    <property type="entry name" value="Pro_isomerase"/>
    <property type="match status" value="1"/>
</dbReference>
<evidence type="ECO:0000259" key="4">
    <source>
        <dbReference type="PROSITE" id="PS50072"/>
    </source>
</evidence>
<proteinExistence type="predicted"/>
<dbReference type="GO" id="GO:0005634">
    <property type="term" value="C:nucleus"/>
    <property type="evidence" value="ECO:0007669"/>
    <property type="project" value="UniProtKB-SubCell"/>
</dbReference>
<accession>A0A0E0JKG0</accession>
<reference evidence="5" key="2">
    <citation type="submission" date="2018-05" db="EMBL/GenBank/DDBJ databases">
        <title>OpunRS2 (Oryza punctata Reference Sequence Version 2).</title>
        <authorList>
            <person name="Zhang J."/>
            <person name="Kudrna D."/>
            <person name="Lee S."/>
            <person name="Talag J."/>
            <person name="Welchert J."/>
            <person name="Wing R.A."/>
        </authorList>
    </citation>
    <scope>NUCLEOTIDE SEQUENCE [LARGE SCALE GENOMIC DNA]</scope>
</reference>